<sequence length="388" mass="42946">AARQTIVQKELIALTNAAQLVEKIDEVLRLNPPRPPSYMILTDSAINLHRLRKTSSAKAKLGRFEQRRLKIVEDVINGLNREGVQATVRHVRGECNPSDRGTRSPQPGECHQPLHPSVITEGLLTSPTTFCFPSPPQDAPQGSSPLTTPSCSGDFAFVGVNTIEDDDDNDEVTVEELLQDQAENPKMDGFRASPYYEVLPNGLVARIVTIDVDSTDDTKTTPRHQVVINDDELKKKLVGRAHSVGHRGRVGTLKLLKQRYFWHGMARDCRRHVDACERCQFARADRVQRQSMGAIPWPGAAGCLRVCAIDMTGPYHVPGASSSSSSQRFSEDPDGQNYGLVVVDMATNYLRATTCRSKLSSEVIRKLEVLFHSSDWPQILLVAQDSSL</sequence>
<name>A0A7J6SHX8_PEROL</name>
<reference evidence="3 4" key="1">
    <citation type="submission" date="2020-04" db="EMBL/GenBank/DDBJ databases">
        <title>Perkinsus olseni comparative genomics.</title>
        <authorList>
            <person name="Bogema D.R."/>
        </authorList>
    </citation>
    <scope>NUCLEOTIDE SEQUENCE [LARGE SCALE GENOMIC DNA]</scope>
    <source>
        <strain evidence="3">ATCC PRA-205</strain>
    </source>
</reference>
<organism evidence="3 4">
    <name type="scientific">Perkinsus olseni</name>
    <name type="common">Perkinsus atlanticus</name>
    <dbReference type="NCBI Taxonomy" id="32597"/>
    <lineage>
        <taxon>Eukaryota</taxon>
        <taxon>Sar</taxon>
        <taxon>Alveolata</taxon>
        <taxon>Perkinsozoa</taxon>
        <taxon>Perkinsea</taxon>
        <taxon>Perkinsida</taxon>
        <taxon>Perkinsidae</taxon>
        <taxon>Perkinsus</taxon>
    </lineage>
</organism>
<feature type="non-terminal residue" evidence="3">
    <location>
        <position position="388"/>
    </location>
</feature>
<dbReference type="Pfam" id="PF17921">
    <property type="entry name" value="Integrase_H2C2"/>
    <property type="match status" value="1"/>
</dbReference>
<gene>
    <name evidence="3" type="ORF">FOZ62_010642</name>
</gene>
<comment type="caution">
    <text evidence="3">The sequence shown here is derived from an EMBL/GenBank/DDBJ whole genome shotgun (WGS) entry which is preliminary data.</text>
</comment>
<dbReference type="AlphaFoldDB" id="A0A7J6SHX8"/>
<dbReference type="PANTHER" id="PTHR37984">
    <property type="entry name" value="PROTEIN CBG26694"/>
    <property type="match status" value="1"/>
</dbReference>
<evidence type="ECO:0000313" key="3">
    <source>
        <dbReference type="EMBL" id="KAF4732584.1"/>
    </source>
</evidence>
<dbReference type="Gene3D" id="1.10.340.70">
    <property type="match status" value="1"/>
</dbReference>
<proteinExistence type="predicted"/>
<feature type="compositionally biased region" description="Polar residues" evidence="1">
    <location>
        <begin position="140"/>
        <end position="150"/>
    </location>
</feature>
<feature type="domain" description="Integrase zinc-binding" evidence="2">
    <location>
        <begin position="230"/>
        <end position="283"/>
    </location>
</feature>
<dbReference type="PANTHER" id="PTHR37984:SF5">
    <property type="entry name" value="PROTEIN NYNRIN-LIKE"/>
    <property type="match status" value="1"/>
</dbReference>
<dbReference type="InterPro" id="IPR041588">
    <property type="entry name" value="Integrase_H2C2"/>
</dbReference>
<dbReference type="Proteomes" id="UP000574390">
    <property type="component" value="Unassembled WGS sequence"/>
</dbReference>
<evidence type="ECO:0000256" key="1">
    <source>
        <dbReference type="SAM" id="MobiDB-lite"/>
    </source>
</evidence>
<evidence type="ECO:0000313" key="4">
    <source>
        <dbReference type="Proteomes" id="UP000574390"/>
    </source>
</evidence>
<protein>
    <recommendedName>
        <fullName evidence="2">Integrase zinc-binding domain-containing protein</fullName>
    </recommendedName>
</protein>
<dbReference type="InterPro" id="IPR050951">
    <property type="entry name" value="Retrovirus_Pol_polyprotein"/>
</dbReference>
<dbReference type="EMBL" id="JABANM010014470">
    <property type="protein sequence ID" value="KAF4732584.1"/>
    <property type="molecule type" value="Genomic_DNA"/>
</dbReference>
<feature type="region of interest" description="Disordered" evidence="1">
    <location>
        <begin position="93"/>
        <end position="150"/>
    </location>
</feature>
<feature type="non-terminal residue" evidence="3">
    <location>
        <position position="1"/>
    </location>
</feature>
<accession>A0A7J6SHX8</accession>
<evidence type="ECO:0000259" key="2">
    <source>
        <dbReference type="Pfam" id="PF17921"/>
    </source>
</evidence>